<dbReference type="InterPro" id="IPR016102">
    <property type="entry name" value="Succinyl-CoA_synth-like"/>
</dbReference>
<accession>A0A062Y0U9</accession>
<evidence type="ECO:0000313" key="6">
    <source>
        <dbReference type="EMBL" id="KDA54016.1"/>
    </source>
</evidence>
<dbReference type="Pfam" id="PF13549">
    <property type="entry name" value="ATP-grasp_5"/>
    <property type="match status" value="1"/>
</dbReference>
<dbReference type="OrthoDB" id="9807426at2"/>
<dbReference type="InterPro" id="IPR032875">
    <property type="entry name" value="Succ_CoA_lig_flav_dom"/>
</dbReference>
<evidence type="ECO:0000256" key="3">
    <source>
        <dbReference type="ARBA" id="ARBA00022840"/>
    </source>
</evidence>
<dbReference type="InterPro" id="IPR003781">
    <property type="entry name" value="CoA-bd"/>
</dbReference>
<dbReference type="Pfam" id="PF13380">
    <property type="entry name" value="CoA_binding_2"/>
    <property type="match status" value="1"/>
</dbReference>
<dbReference type="InterPro" id="IPR043938">
    <property type="entry name" value="Ligase_CoA_dom"/>
</dbReference>
<evidence type="ECO:0000313" key="7">
    <source>
        <dbReference type="Proteomes" id="UP000027284"/>
    </source>
</evidence>
<dbReference type="STRING" id="1312852.EG19_01470"/>
<protein>
    <recommendedName>
        <fullName evidence="5">ATP-grasp domain-containing protein</fullName>
    </recommendedName>
</protein>
<dbReference type="PANTHER" id="PTHR43334:SF1">
    <property type="entry name" value="3-HYDROXYPROPIONATE--COA LIGASE [ADP-FORMING]"/>
    <property type="match status" value="1"/>
</dbReference>
<dbReference type="EMBL" id="JMFG01000014">
    <property type="protein sequence ID" value="KDA54016.1"/>
    <property type="molecule type" value="Genomic_DNA"/>
</dbReference>
<proteinExistence type="predicted"/>
<dbReference type="SUPFAM" id="SSF51735">
    <property type="entry name" value="NAD(P)-binding Rossmann-fold domains"/>
    <property type="match status" value="1"/>
</dbReference>
<keyword evidence="3 4" id="KW-0067">ATP-binding</keyword>
<dbReference type="InterPro" id="IPR036291">
    <property type="entry name" value="NAD(P)-bd_dom_sf"/>
</dbReference>
<dbReference type="GO" id="GO:0005524">
    <property type="term" value="F:ATP binding"/>
    <property type="evidence" value="ECO:0007669"/>
    <property type="project" value="UniProtKB-UniRule"/>
</dbReference>
<dbReference type="GO" id="GO:0046872">
    <property type="term" value="F:metal ion binding"/>
    <property type="evidence" value="ECO:0007669"/>
    <property type="project" value="InterPro"/>
</dbReference>
<dbReference type="AlphaFoldDB" id="A0A062Y0U9"/>
<dbReference type="RefSeq" id="WP_053334954.1">
    <property type="nucleotide sequence ID" value="NZ_JMFG01000014.1"/>
</dbReference>
<feature type="domain" description="ATP-grasp" evidence="5">
    <location>
        <begin position="481"/>
        <end position="518"/>
    </location>
</feature>
<dbReference type="Proteomes" id="UP000027284">
    <property type="component" value="Unassembled WGS sequence"/>
</dbReference>
<dbReference type="Gene3D" id="3.40.50.720">
    <property type="entry name" value="NAD(P)-binding Rossmann-like Domain"/>
    <property type="match status" value="1"/>
</dbReference>
<evidence type="ECO:0000256" key="1">
    <source>
        <dbReference type="ARBA" id="ARBA00022598"/>
    </source>
</evidence>
<dbReference type="SUPFAM" id="SSF52210">
    <property type="entry name" value="Succinyl-CoA synthetase domains"/>
    <property type="match status" value="2"/>
</dbReference>
<dbReference type="GO" id="GO:0043758">
    <property type="term" value="F:acetate-CoA ligase (ADP-forming) activity"/>
    <property type="evidence" value="ECO:0007669"/>
    <property type="project" value="InterPro"/>
</dbReference>
<dbReference type="PANTHER" id="PTHR43334">
    <property type="entry name" value="ACETATE--COA LIGASE [ADP-FORMING]"/>
    <property type="match status" value="1"/>
</dbReference>
<dbReference type="InterPro" id="IPR051538">
    <property type="entry name" value="Acyl-CoA_Synth/Transferase"/>
</dbReference>
<gene>
    <name evidence="6" type="ORF">EG19_01470</name>
</gene>
<dbReference type="PROSITE" id="PS50975">
    <property type="entry name" value="ATP_GRASP"/>
    <property type="match status" value="1"/>
</dbReference>
<dbReference type="Pfam" id="PF19045">
    <property type="entry name" value="Ligase_CoA_2"/>
    <property type="match status" value="1"/>
</dbReference>
<dbReference type="Gene3D" id="3.30.470.20">
    <property type="entry name" value="ATP-grasp fold, B domain"/>
    <property type="match status" value="1"/>
</dbReference>
<organism evidence="6 7">
    <name type="scientific">Thermoanaerobaculum aquaticum</name>
    <dbReference type="NCBI Taxonomy" id="1312852"/>
    <lineage>
        <taxon>Bacteria</taxon>
        <taxon>Pseudomonadati</taxon>
        <taxon>Acidobacteriota</taxon>
        <taxon>Thermoanaerobaculia</taxon>
        <taxon>Thermoanaerobaculales</taxon>
        <taxon>Thermoanaerobaculaceae</taxon>
        <taxon>Thermoanaerobaculum</taxon>
    </lineage>
</organism>
<keyword evidence="7" id="KW-1185">Reference proteome</keyword>
<dbReference type="InterPro" id="IPR013815">
    <property type="entry name" value="ATP_grasp_subdomain_1"/>
</dbReference>
<evidence type="ECO:0000259" key="5">
    <source>
        <dbReference type="PROSITE" id="PS50975"/>
    </source>
</evidence>
<dbReference type="Gene3D" id="3.40.50.261">
    <property type="entry name" value="Succinyl-CoA synthetase domains"/>
    <property type="match status" value="2"/>
</dbReference>
<sequence length="687" mass="71738">MRAELSLLFSPRSVALVGVSSRADSLSGRLLANLKRAGYGGKIFPINPKAQEIAGLPCFPSMSALPGVPDVSIIMVPRDAALPAVEESLAKGVKALVLITAGFREGGEEGARLERAIVARVREAGAVMLGPNCMGLVNTDPQVRLDATFSPVPPRSGGVAFASHSGALGVAMFEQALEVGLGISLFVSLGNSAVVTTADALEVFARDPRTRAVMLYLEAIEEPERFLAVARKLSAEKPVLVLKAGRTPAGQKAASSHTGALAAQDRAVDALLKQAGCVRAESLRQLLDWARTCERVPAPRGGRVAVVSNAGGPAIAACDALAARGLELAPLSPGTQEALRGFLPAEAAVGNPVDMLPSARPEDFQKALEVVSADPGVDAVVTITVTPPLAPPLEVARALAQAKAERPFLPVFMTSPEFYARALEVPNLPPVYRFPEEAVEALSAQRRALKAAALASAAPAAPFRPASLPQRSGFLPPHEALTLIAEAGIPVAPWATVRTLQELPETAEKVGFPLVLKAFGQAIVHKTELSAVALNIQNQELLQAEAQRMSQRLAGQGLSPEGFLLQRFLPGGRELILGVSRDPALGPLVLCGLGGIAVEVWQDVALRVAPCSSQDAEAMLEELKGKGLLGSFRGQPPVDRKALVEAIVRLSALASGVPELAECDINPLLAFPGGVVAVDVRVRLEGA</sequence>
<name>A0A062Y0U9_9BACT</name>
<reference evidence="6 7" key="1">
    <citation type="submission" date="2014-04" db="EMBL/GenBank/DDBJ databases">
        <title>The Genome Sequence of Thermoanaerobaculum aquaticum MP-01, The First Cultivated Group 23 Acidobacterium.</title>
        <authorList>
            <person name="Stamps B.W."/>
            <person name="Losey N.A."/>
            <person name="Lawson P.A."/>
            <person name="Stevenson B.S."/>
        </authorList>
    </citation>
    <scope>NUCLEOTIDE SEQUENCE [LARGE SCALE GENOMIC DNA]</scope>
    <source>
        <strain evidence="6 7">MP-01</strain>
    </source>
</reference>
<dbReference type="Pfam" id="PF13607">
    <property type="entry name" value="Succ_CoA_lig"/>
    <property type="match status" value="1"/>
</dbReference>
<keyword evidence="2 4" id="KW-0547">Nucleotide-binding</keyword>
<evidence type="ECO:0000256" key="2">
    <source>
        <dbReference type="ARBA" id="ARBA00022741"/>
    </source>
</evidence>
<comment type="caution">
    <text evidence="6">The sequence shown here is derived from an EMBL/GenBank/DDBJ whole genome shotgun (WGS) entry which is preliminary data.</text>
</comment>
<dbReference type="SMART" id="SM00881">
    <property type="entry name" value="CoA_binding"/>
    <property type="match status" value="1"/>
</dbReference>
<evidence type="ECO:0000256" key="4">
    <source>
        <dbReference type="PROSITE-ProRule" id="PRU00409"/>
    </source>
</evidence>
<keyword evidence="1" id="KW-0436">Ligase</keyword>
<dbReference type="SUPFAM" id="SSF56059">
    <property type="entry name" value="Glutathione synthetase ATP-binding domain-like"/>
    <property type="match status" value="1"/>
</dbReference>
<dbReference type="InterPro" id="IPR011761">
    <property type="entry name" value="ATP-grasp"/>
</dbReference>
<dbReference type="Gene3D" id="3.30.1490.20">
    <property type="entry name" value="ATP-grasp fold, A domain"/>
    <property type="match status" value="1"/>
</dbReference>